<name>A0AAE3DBA6_9FIRM</name>
<dbReference type="Proteomes" id="UP001198220">
    <property type="component" value="Unassembled WGS sequence"/>
</dbReference>
<dbReference type="RefSeq" id="WP_308458796.1">
    <property type="nucleotide sequence ID" value="NZ_JAJEPS010000002.1"/>
</dbReference>
<evidence type="ECO:0008006" key="3">
    <source>
        <dbReference type="Google" id="ProtNLM"/>
    </source>
</evidence>
<sequence length="364" mass="42276">MKILLISYDYFRYDGRVRELIKVAKDLGDVTYITRGDGDEQPQEKQHIVYKDHGYMDFIRFCSRQAKKLGKLDLIFIDNRKGIIPGYLAKRISGAEYVVQDCRELYSIRRASGIPGKIGCLVEKMFTRHSDVVIAANAFRARIMVKMFGLKKVPLNYENIRRLEYSSPEAKAHVAEECREFFKEKKFRIISTAGCDVSRTTSRMVQAMKGLGDDYELFLIGESDEEDELIIRETIRHLGLTNVKIFPRMDQDHLKYFIENSQVGMVTYHQHDLNNKYCASGKIYEFLFEGKPVVTSTNPPLADFCGKYGIGIAEDNYEQAIRTIAKRYDEWQQAVKNFTARVHVEKNNEKLAERIRRRLEEVQS</sequence>
<dbReference type="AlphaFoldDB" id="A0AAE3DBA6"/>
<dbReference type="SUPFAM" id="SSF53756">
    <property type="entry name" value="UDP-Glycosyltransferase/glycogen phosphorylase"/>
    <property type="match status" value="1"/>
</dbReference>
<comment type="caution">
    <text evidence="1">The sequence shown here is derived from an EMBL/GenBank/DDBJ whole genome shotgun (WGS) entry which is preliminary data.</text>
</comment>
<dbReference type="EMBL" id="JAJEPS010000002">
    <property type="protein sequence ID" value="MCC2125346.1"/>
    <property type="molecule type" value="Genomic_DNA"/>
</dbReference>
<keyword evidence="2" id="KW-1185">Reference proteome</keyword>
<accession>A0AAE3DBA6</accession>
<evidence type="ECO:0000313" key="2">
    <source>
        <dbReference type="Proteomes" id="UP001198220"/>
    </source>
</evidence>
<reference evidence="1 2" key="1">
    <citation type="submission" date="2021-10" db="EMBL/GenBank/DDBJ databases">
        <title>Anaerobic single-cell dispensing facilitates the cultivation of human gut bacteria.</title>
        <authorList>
            <person name="Afrizal A."/>
        </authorList>
    </citation>
    <scope>NUCLEOTIDE SEQUENCE [LARGE SCALE GENOMIC DNA]</scope>
    <source>
        <strain evidence="1 2">CLA-AA-H276</strain>
    </source>
</reference>
<organism evidence="1 2">
    <name type="scientific">Hominiventricola filiformis</name>
    <dbReference type="NCBI Taxonomy" id="2885352"/>
    <lineage>
        <taxon>Bacteria</taxon>
        <taxon>Bacillati</taxon>
        <taxon>Bacillota</taxon>
        <taxon>Clostridia</taxon>
        <taxon>Lachnospirales</taxon>
        <taxon>Lachnospiraceae</taxon>
        <taxon>Hominiventricola</taxon>
    </lineage>
</organism>
<proteinExistence type="predicted"/>
<dbReference type="Gene3D" id="3.40.50.2000">
    <property type="entry name" value="Glycogen Phosphorylase B"/>
    <property type="match status" value="1"/>
</dbReference>
<evidence type="ECO:0000313" key="1">
    <source>
        <dbReference type="EMBL" id="MCC2125346.1"/>
    </source>
</evidence>
<protein>
    <recommendedName>
        <fullName evidence="3">Glycosyltransferase</fullName>
    </recommendedName>
</protein>
<gene>
    <name evidence="1" type="ORF">LKD36_04035</name>
</gene>